<dbReference type="InterPro" id="IPR052913">
    <property type="entry name" value="Glycopeptide_resist_protein"/>
</dbReference>
<feature type="domain" description="YoaR-like putative peptidoglycan binding" evidence="1">
    <location>
        <begin position="49"/>
        <end position="106"/>
    </location>
</feature>
<dbReference type="Proteomes" id="UP000624041">
    <property type="component" value="Unassembled WGS sequence"/>
</dbReference>
<dbReference type="Pfam" id="PF04294">
    <property type="entry name" value="VanW"/>
    <property type="match status" value="1"/>
</dbReference>
<accession>A0A917XZJ3</accession>
<dbReference type="InterPro" id="IPR007391">
    <property type="entry name" value="Vancomycin_resist_VanW"/>
</dbReference>
<evidence type="ECO:0000313" key="2">
    <source>
        <dbReference type="EMBL" id="GGN58574.1"/>
    </source>
</evidence>
<organism evidence="2 3">
    <name type="scientific">Oceanobacillus indicireducens</name>
    <dbReference type="NCBI Taxonomy" id="1004261"/>
    <lineage>
        <taxon>Bacteria</taxon>
        <taxon>Bacillati</taxon>
        <taxon>Bacillota</taxon>
        <taxon>Bacilli</taxon>
        <taxon>Bacillales</taxon>
        <taxon>Bacillaceae</taxon>
        <taxon>Oceanobacillus</taxon>
    </lineage>
</organism>
<protein>
    <recommendedName>
        <fullName evidence="1">YoaR-like putative peptidoglycan binding domain-containing protein</fullName>
    </recommendedName>
</protein>
<dbReference type="PANTHER" id="PTHR35788">
    <property type="entry name" value="EXPORTED PROTEIN-RELATED"/>
    <property type="match status" value="1"/>
</dbReference>
<dbReference type="InterPro" id="IPR022029">
    <property type="entry name" value="YoaR-like_PG-bd"/>
</dbReference>
<dbReference type="Pfam" id="PF12229">
    <property type="entry name" value="PG_binding_4"/>
    <property type="match status" value="1"/>
</dbReference>
<dbReference type="AlphaFoldDB" id="A0A917XZJ3"/>
<gene>
    <name evidence="2" type="primary">yoaR</name>
    <name evidence="2" type="ORF">GCM10007971_20770</name>
</gene>
<sequence>MRRNTLYFVLTLLWFLLSIAVVSAEDDEIMLQRDELQSYSLSDWAHGFVNWERLDELMDQLAEQVKEPPTNATLGNGFEIIEGQPGKALDRIAFTTSFLKAFYTGEDQVVEIPTKAVRPRVSQEMLREITQKRLGSYTTYYNSANKERTKNINLSAEAVHGTVIFPGEVFSFNDIVGERTEEKGYQRAPVIVKGEFSEDIGGGICQLSSTIFNAVDLRGIQMIERYTHSRSVPYVPPGRDATVSWWGPDFTFKNLYNEPIVLTAYAANGSLTVEVFSSETVDYFQSK</sequence>
<dbReference type="PANTHER" id="PTHR35788:SF1">
    <property type="entry name" value="EXPORTED PROTEIN"/>
    <property type="match status" value="1"/>
</dbReference>
<evidence type="ECO:0000313" key="3">
    <source>
        <dbReference type="Proteomes" id="UP000624041"/>
    </source>
</evidence>
<dbReference type="EMBL" id="BMOS01000012">
    <property type="protein sequence ID" value="GGN58574.1"/>
    <property type="molecule type" value="Genomic_DNA"/>
</dbReference>
<reference evidence="2" key="2">
    <citation type="submission" date="2020-09" db="EMBL/GenBank/DDBJ databases">
        <authorList>
            <person name="Sun Q."/>
            <person name="Ohkuma M."/>
        </authorList>
    </citation>
    <scope>NUCLEOTIDE SEQUENCE</scope>
    <source>
        <strain evidence="2">JCM 17251</strain>
    </source>
</reference>
<evidence type="ECO:0000259" key="1">
    <source>
        <dbReference type="Pfam" id="PF12229"/>
    </source>
</evidence>
<keyword evidence="3" id="KW-1185">Reference proteome</keyword>
<reference evidence="2" key="1">
    <citation type="journal article" date="2014" name="Int. J. Syst. Evol. Microbiol.">
        <title>Complete genome sequence of Corynebacterium casei LMG S-19264T (=DSM 44701T), isolated from a smear-ripened cheese.</title>
        <authorList>
            <consortium name="US DOE Joint Genome Institute (JGI-PGF)"/>
            <person name="Walter F."/>
            <person name="Albersmeier A."/>
            <person name="Kalinowski J."/>
            <person name="Ruckert C."/>
        </authorList>
    </citation>
    <scope>NUCLEOTIDE SEQUENCE</scope>
    <source>
        <strain evidence="2">JCM 17251</strain>
    </source>
</reference>
<dbReference type="RefSeq" id="WP_229782663.1">
    <property type="nucleotide sequence ID" value="NZ_BMOS01000012.1"/>
</dbReference>
<name>A0A917XZJ3_9BACI</name>
<comment type="caution">
    <text evidence="2">The sequence shown here is derived from an EMBL/GenBank/DDBJ whole genome shotgun (WGS) entry which is preliminary data.</text>
</comment>
<proteinExistence type="predicted"/>